<evidence type="ECO:0000313" key="1">
    <source>
        <dbReference type="EMBL" id="MFC6280782.1"/>
    </source>
</evidence>
<comment type="caution">
    <text evidence="1">The sequence shown here is derived from an EMBL/GenBank/DDBJ whole genome shotgun (WGS) entry which is preliminary data.</text>
</comment>
<protein>
    <submittedName>
        <fullName evidence="1">Uncharacterized protein</fullName>
    </submittedName>
</protein>
<dbReference type="RefSeq" id="WP_371435745.1">
    <property type="nucleotide sequence ID" value="NZ_JBHSRS010000013.1"/>
</dbReference>
<sequence length="230" mass="25217">MTQTFSPHGHSTSPVQADAVSFKTKTNPSTEFEPYIPPNETDGLVTVDTDLCWRLHPEGLVTPAAIAAICWARNHFKIPDTHHRALLDGLGLEYFNTGIGSTVLRPKDAYRLQHASTVNPADPGKQHKLQTFSLASPVLALEEYDAIEVYPCISANHGIERFEANEHALTVSPDFWSVALHLETGGIETIADFPQASQAESFGELMRQILLEAREAEGLSSPHLQPLPTT</sequence>
<accession>A0ABW1TU48</accession>
<proteinExistence type="predicted"/>
<organism evidence="1 2">
    <name type="scientific">Polaromonas aquatica</name>
    <dbReference type="NCBI Taxonomy" id="332657"/>
    <lineage>
        <taxon>Bacteria</taxon>
        <taxon>Pseudomonadati</taxon>
        <taxon>Pseudomonadota</taxon>
        <taxon>Betaproteobacteria</taxon>
        <taxon>Burkholderiales</taxon>
        <taxon>Comamonadaceae</taxon>
        <taxon>Polaromonas</taxon>
    </lineage>
</organism>
<evidence type="ECO:0000313" key="2">
    <source>
        <dbReference type="Proteomes" id="UP001596270"/>
    </source>
</evidence>
<reference evidence="2" key="1">
    <citation type="journal article" date="2019" name="Int. J. Syst. Evol. Microbiol.">
        <title>The Global Catalogue of Microorganisms (GCM) 10K type strain sequencing project: providing services to taxonomists for standard genome sequencing and annotation.</title>
        <authorList>
            <consortium name="The Broad Institute Genomics Platform"/>
            <consortium name="The Broad Institute Genome Sequencing Center for Infectious Disease"/>
            <person name="Wu L."/>
            <person name="Ma J."/>
        </authorList>
    </citation>
    <scope>NUCLEOTIDE SEQUENCE [LARGE SCALE GENOMIC DNA]</scope>
    <source>
        <strain evidence="2">CCUG 39402</strain>
    </source>
</reference>
<name>A0ABW1TU48_9BURK</name>
<dbReference type="Proteomes" id="UP001596270">
    <property type="component" value="Unassembled WGS sequence"/>
</dbReference>
<gene>
    <name evidence="1" type="ORF">ACFQND_05995</name>
</gene>
<dbReference type="EMBL" id="JBHSRS010000013">
    <property type="protein sequence ID" value="MFC6280782.1"/>
    <property type="molecule type" value="Genomic_DNA"/>
</dbReference>
<keyword evidence="2" id="KW-1185">Reference proteome</keyword>